<evidence type="ECO:0000256" key="1">
    <source>
        <dbReference type="ARBA" id="ARBA00022553"/>
    </source>
</evidence>
<dbReference type="Proteomes" id="UP000662200">
    <property type="component" value="Unassembled WGS sequence"/>
</dbReference>
<dbReference type="GO" id="GO:0000976">
    <property type="term" value="F:transcription cis-regulatory region binding"/>
    <property type="evidence" value="ECO:0007669"/>
    <property type="project" value="TreeGrafter"/>
</dbReference>
<evidence type="ECO:0000256" key="3">
    <source>
        <dbReference type="ARBA" id="ARBA00023125"/>
    </source>
</evidence>
<protein>
    <submittedName>
        <fullName evidence="9">DNA-binding response regulator</fullName>
    </submittedName>
</protein>
<feature type="domain" description="Response regulatory" evidence="7">
    <location>
        <begin position="2"/>
        <end position="112"/>
    </location>
</feature>
<dbReference type="Gene3D" id="3.40.50.2300">
    <property type="match status" value="1"/>
</dbReference>
<keyword evidence="10" id="KW-1185">Reference proteome</keyword>
<reference evidence="9" key="1">
    <citation type="journal article" date="2014" name="Int. J. Syst. Evol. Microbiol.">
        <title>Complete genome sequence of Corynebacterium casei LMG S-19264T (=DSM 44701T), isolated from a smear-ripened cheese.</title>
        <authorList>
            <consortium name="US DOE Joint Genome Institute (JGI-PGF)"/>
            <person name="Walter F."/>
            <person name="Albersmeier A."/>
            <person name="Kalinowski J."/>
            <person name="Ruckert C."/>
        </authorList>
    </citation>
    <scope>NUCLEOTIDE SEQUENCE</scope>
    <source>
        <strain evidence="9">JCM 3091</strain>
    </source>
</reference>
<dbReference type="AlphaFoldDB" id="A0A8J3BRU5"/>
<accession>A0A8J3BRU5</accession>
<dbReference type="InterPro" id="IPR001789">
    <property type="entry name" value="Sig_transdc_resp-reg_receiver"/>
</dbReference>
<evidence type="ECO:0000313" key="10">
    <source>
        <dbReference type="Proteomes" id="UP000662200"/>
    </source>
</evidence>
<dbReference type="SMART" id="SM00862">
    <property type="entry name" value="Trans_reg_C"/>
    <property type="match status" value="1"/>
</dbReference>
<keyword evidence="2" id="KW-0805">Transcription regulation</keyword>
<dbReference type="SUPFAM" id="SSF52172">
    <property type="entry name" value="CheY-like"/>
    <property type="match status" value="1"/>
</dbReference>
<evidence type="ECO:0000256" key="5">
    <source>
        <dbReference type="PROSITE-ProRule" id="PRU00169"/>
    </source>
</evidence>
<dbReference type="GO" id="GO:0032993">
    <property type="term" value="C:protein-DNA complex"/>
    <property type="evidence" value="ECO:0007669"/>
    <property type="project" value="TreeGrafter"/>
</dbReference>
<dbReference type="CDD" id="cd00383">
    <property type="entry name" value="trans_reg_C"/>
    <property type="match status" value="1"/>
</dbReference>
<dbReference type="PROSITE" id="PS50110">
    <property type="entry name" value="RESPONSE_REGULATORY"/>
    <property type="match status" value="1"/>
</dbReference>
<feature type="domain" description="OmpR/PhoB-type" evidence="8">
    <location>
        <begin position="125"/>
        <end position="220"/>
    </location>
</feature>
<dbReference type="InterPro" id="IPR036388">
    <property type="entry name" value="WH-like_DNA-bd_sf"/>
</dbReference>
<dbReference type="GO" id="GO:0006355">
    <property type="term" value="P:regulation of DNA-templated transcription"/>
    <property type="evidence" value="ECO:0007669"/>
    <property type="project" value="InterPro"/>
</dbReference>
<dbReference type="InterPro" id="IPR016032">
    <property type="entry name" value="Sig_transdc_resp-reg_C-effctor"/>
</dbReference>
<sequence length="222" mass="24316">MQVLLVEDDDSIAEPLVDGLARYGMAVHRVGTGRAALAAPRPEMVLLDLGLPDLDGIEVCRTIRQTDTVPVIMLTARGDEADRVLGLELGADDYLAKPFSVRELVARMHAVRRRARPSAAGPAPAHPRTVGALSIDHRTREARVHGELVALAPKEYELLLVLAADPGAVVDRRHILETVWEPNFFGRGKTLDFHVAALRRKLGDPAWIETRRGVGFRLVAQP</sequence>
<dbReference type="GO" id="GO:0000156">
    <property type="term" value="F:phosphorelay response regulator activity"/>
    <property type="evidence" value="ECO:0007669"/>
    <property type="project" value="TreeGrafter"/>
</dbReference>
<dbReference type="RefSeq" id="WP_189114174.1">
    <property type="nucleotide sequence ID" value="NZ_BMQC01000006.1"/>
</dbReference>
<evidence type="ECO:0000259" key="7">
    <source>
        <dbReference type="PROSITE" id="PS50110"/>
    </source>
</evidence>
<dbReference type="PANTHER" id="PTHR48111">
    <property type="entry name" value="REGULATOR OF RPOS"/>
    <property type="match status" value="1"/>
</dbReference>
<reference evidence="9" key="2">
    <citation type="submission" date="2020-09" db="EMBL/GenBank/DDBJ databases">
        <authorList>
            <person name="Sun Q."/>
            <person name="Ohkuma M."/>
        </authorList>
    </citation>
    <scope>NUCLEOTIDE SEQUENCE</scope>
    <source>
        <strain evidence="9">JCM 3091</strain>
    </source>
</reference>
<evidence type="ECO:0000256" key="2">
    <source>
        <dbReference type="ARBA" id="ARBA00023015"/>
    </source>
</evidence>
<proteinExistence type="predicted"/>
<evidence type="ECO:0000259" key="8">
    <source>
        <dbReference type="PROSITE" id="PS51755"/>
    </source>
</evidence>
<feature type="modified residue" description="4-aspartylphosphate" evidence="5">
    <location>
        <position position="48"/>
    </location>
</feature>
<comment type="caution">
    <text evidence="9">The sequence shown here is derived from an EMBL/GenBank/DDBJ whole genome shotgun (WGS) entry which is preliminary data.</text>
</comment>
<evidence type="ECO:0000313" key="9">
    <source>
        <dbReference type="EMBL" id="GGK29012.1"/>
    </source>
</evidence>
<keyword evidence="1 5" id="KW-0597">Phosphoprotein</keyword>
<keyword evidence="4" id="KW-0804">Transcription</keyword>
<name>A0A8J3BRU5_9ACTN</name>
<dbReference type="Pfam" id="PF00486">
    <property type="entry name" value="Trans_reg_C"/>
    <property type="match status" value="1"/>
</dbReference>
<feature type="DNA-binding region" description="OmpR/PhoB-type" evidence="6">
    <location>
        <begin position="125"/>
        <end position="220"/>
    </location>
</feature>
<dbReference type="Gene3D" id="1.10.10.10">
    <property type="entry name" value="Winged helix-like DNA-binding domain superfamily/Winged helix DNA-binding domain"/>
    <property type="match status" value="1"/>
</dbReference>
<organism evidence="9 10">
    <name type="scientific">Pilimelia terevasa</name>
    <dbReference type="NCBI Taxonomy" id="53372"/>
    <lineage>
        <taxon>Bacteria</taxon>
        <taxon>Bacillati</taxon>
        <taxon>Actinomycetota</taxon>
        <taxon>Actinomycetes</taxon>
        <taxon>Micromonosporales</taxon>
        <taxon>Micromonosporaceae</taxon>
        <taxon>Pilimelia</taxon>
    </lineage>
</organism>
<dbReference type="PANTHER" id="PTHR48111:SF4">
    <property type="entry name" value="DNA-BINDING DUAL TRANSCRIPTIONAL REGULATOR OMPR"/>
    <property type="match status" value="1"/>
</dbReference>
<dbReference type="SMART" id="SM00448">
    <property type="entry name" value="REC"/>
    <property type="match status" value="1"/>
</dbReference>
<gene>
    <name evidence="9" type="ORF">GCM10010124_22220</name>
</gene>
<evidence type="ECO:0000256" key="6">
    <source>
        <dbReference type="PROSITE-ProRule" id="PRU01091"/>
    </source>
</evidence>
<keyword evidence="3 6" id="KW-0238">DNA-binding</keyword>
<dbReference type="EMBL" id="BMQC01000006">
    <property type="protein sequence ID" value="GGK29012.1"/>
    <property type="molecule type" value="Genomic_DNA"/>
</dbReference>
<dbReference type="Pfam" id="PF00072">
    <property type="entry name" value="Response_reg"/>
    <property type="match status" value="1"/>
</dbReference>
<dbReference type="InterPro" id="IPR001867">
    <property type="entry name" value="OmpR/PhoB-type_DNA-bd"/>
</dbReference>
<dbReference type="InterPro" id="IPR039420">
    <property type="entry name" value="WalR-like"/>
</dbReference>
<evidence type="ECO:0000256" key="4">
    <source>
        <dbReference type="ARBA" id="ARBA00023163"/>
    </source>
</evidence>
<dbReference type="PROSITE" id="PS51755">
    <property type="entry name" value="OMPR_PHOB"/>
    <property type="match status" value="1"/>
</dbReference>
<dbReference type="InterPro" id="IPR011006">
    <property type="entry name" value="CheY-like_superfamily"/>
</dbReference>
<dbReference type="SUPFAM" id="SSF46894">
    <property type="entry name" value="C-terminal effector domain of the bipartite response regulators"/>
    <property type="match status" value="1"/>
</dbReference>
<dbReference type="GO" id="GO:0005829">
    <property type="term" value="C:cytosol"/>
    <property type="evidence" value="ECO:0007669"/>
    <property type="project" value="TreeGrafter"/>
</dbReference>
<dbReference type="Gene3D" id="6.10.250.690">
    <property type="match status" value="1"/>
</dbReference>